<dbReference type="InterPro" id="IPR011990">
    <property type="entry name" value="TPR-like_helical_dom_sf"/>
</dbReference>
<dbReference type="PROSITE" id="PS51257">
    <property type="entry name" value="PROKAR_LIPOPROTEIN"/>
    <property type="match status" value="1"/>
</dbReference>
<keyword evidence="1" id="KW-0175">Coiled coil</keyword>
<reference evidence="3 4" key="1">
    <citation type="submission" date="2019-03" db="EMBL/GenBank/DDBJ databases">
        <title>Genomic Encyclopedia of Type Strains, Phase IV (KMG-IV): sequencing the most valuable type-strain genomes for metagenomic binning, comparative biology and taxonomic classification.</title>
        <authorList>
            <person name="Goeker M."/>
        </authorList>
    </citation>
    <scope>NUCLEOTIDE SEQUENCE [LARGE SCALE GENOMIC DNA]</scope>
    <source>
        <strain evidence="3 4">DSM 23917</strain>
    </source>
</reference>
<evidence type="ECO:0000313" key="3">
    <source>
        <dbReference type="EMBL" id="TCO94386.1"/>
    </source>
</evidence>
<dbReference type="RefSeq" id="WP_131925688.1">
    <property type="nucleotide sequence ID" value="NZ_SLXB01000005.1"/>
</dbReference>
<keyword evidence="2" id="KW-0472">Membrane</keyword>
<dbReference type="EMBL" id="SLXB01000005">
    <property type="protein sequence ID" value="TCO94386.1"/>
    <property type="molecule type" value="Genomic_DNA"/>
</dbReference>
<dbReference type="InterPro" id="IPR019734">
    <property type="entry name" value="TPR_rpt"/>
</dbReference>
<accession>A0A4R2LQ49</accession>
<name>A0A4R2LQ49_9BACE</name>
<dbReference type="Gene3D" id="1.25.40.10">
    <property type="entry name" value="Tetratricopeptide repeat domain"/>
    <property type="match status" value="2"/>
</dbReference>
<evidence type="ECO:0000313" key="4">
    <source>
        <dbReference type="Proteomes" id="UP000295600"/>
    </source>
</evidence>
<evidence type="ECO:0000256" key="2">
    <source>
        <dbReference type="SAM" id="Phobius"/>
    </source>
</evidence>
<feature type="transmembrane region" description="Helical" evidence="2">
    <location>
        <begin position="373"/>
        <end position="396"/>
    </location>
</feature>
<sequence length="600" mass="70564">MKVIIQLFMIAFLSTVCSCVSKPCPRLMQMADSLMDTRPDSALSLLAQLEGSIGNEPESTQMYYRILTIKPKENTHSIFTSDNLIKPLLNYYEKKKDQERLPEIYYYAGMIYYIIGDSPRAQIYLQKALDAFKGSTNYRILYKIHRYIGLIYKLNPDTYAESVKPFRKAYRYAELTADSTLMTNGLLLIARGYQGENIDSMSLYYKKASDMAQKICDTDLYNSINIEWGMCYFQEEEYKKAYDALQAVHDISINYLPTYFSTCTRLFYETGRLDSAQHYCKRMLSISNQYHNKDAYYNDQKKGYKMMSQIADKQGNRAEALEYLHKSLLYADSLLIAKITTENERNSWQYNYQIHEKENYHLSDVIQKQENRIVLLSTGIICILTLVLSACIIYLLQRKQKAILAMRQKEKLEDIVEEQYQNSQEYIIANEKRIELIKEKQRNIENQKNEMEKMLQETEKELLELTNRQIETKQKIRVLSEQTFKASQIYKDFYHVAEMPHSENISDKKKITPEDWEELTKSINGTYNNFTERLEQFYPNISTHEIRICMLLKMEIPPISIANLTARSKQAINSSRKKLYEKTHNQAGSPDLWDKFIQKF</sequence>
<gene>
    <name evidence="3" type="ORF">EV202_10585</name>
</gene>
<proteinExistence type="predicted"/>
<comment type="caution">
    <text evidence="3">The sequence shown here is derived from an EMBL/GenBank/DDBJ whole genome shotgun (WGS) entry which is preliminary data.</text>
</comment>
<dbReference type="SMART" id="SM00028">
    <property type="entry name" value="TPR"/>
    <property type="match status" value="4"/>
</dbReference>
<keyword evidence="2" id="KW-1133">Transmembrane helix</keyword>
<dbReference type="AlphaFoldDB" id="A0A4R2LQ49"/>
<dbReference type="SUPFAM" id="SSF48452">
    <property type="entry name" value="TPR-like"/>
    <property type="match status" value="1"/>
</dbReference>
<dbReference type="Proteomes" id="UP000295600">
    <property type="component" value="Unassembled WGS sequence"/>
</dbReference>
<evidence type="ECO:0000256" key="1">
    <source>
        <dbReference type="SAM" id="Coils"/>
    </source>
</evidence>
<protein>
    <recommendedName>
        <fullName evidence="5">Tetratricopeptide repeat protein</fullName>
    </recommendedName>
</protein>
<organism evidence="3 4">
    <name type="scientific">Prevotella heparinolytica</name>
    <dbReference type="NCBI Taxonomy" id="28113"/>
    <lineage>
        <taxon>Bacteria</taxon>
        <taxon>Pseudomonadati</taxon>
        <taxon>Bacteroidota</taxon>
        <taxon>Bacteroidia</taxon>
        <taxon>Bacteroidales</taxon>
        <taxon>Bacteroidaceae</taxon>
        <taxon>Bacteroides</taxon>
    </lineage>
</organism>
<keyword evidence="2" id="KW-0812">Transmembrane</keyword>
<evidence type="ECO:0008006" key="5">
    <source>
        <dbReference type="Google" id="ProtNLM"/>
    </source>
</evidence>
<feature type="coiled-coil region" evidence="1">
    <location>
        <begin position="430"/>
        <end position="475"/>
    </location>
</feature>